<accession>A0A0A1VNQ9</accession>
<reference evidence="2" key="1">
    <citation type="journal article" date="2015" name="Genome">
        <title>Whole Genome Sequence of the Non-Microcystin-Producing Microcystis aeruginosa Strain NIES-44.</title>
        <authorList>
            <person name="Okano K."/>
            <person name="Miyata N."/>
            <person name="Ozaki Y."/>
        </authorList>
    </citation>
    <scope>NUCLEOTIDE SEQUENCE [LARGE SCALE GENOMIC DNA]</scope>
    <source>
        <strain evidence="2">NIES-44</strain>
    </source>
</reference>
<dbReference type="RefSeq" id="WP_045356237.1">
    <property type="nucleotide sequence ID" value="NZ_BBPA01000002.1"/>
</dbReference>
<sequence length="112" mass="12710">MAKLSPESKQLIINLKNRLLDIVDESKAVEFAILNRCGETAETLDSLEQPTEIALQAESRFSQLSNLEIRAAQSQPMISPDLLRFIEEVIKTTQVRIPALMRSVEEIKLEWS</sequence>
<organism evidence="1 2">
    <name type="scientific">Microcystis aeruginosa NIES-44</name>
    <dbReference type="NCBI Taxonomy" id="449439"/>
    <lineage>
        <taxon>Bacteria</taxon>
        <taxon>Bacillati</taxon>
        <taxon>Cyanobacteriota</taxon>
        <taxon>Cyanophyceae</taxon>
        <taxon>Oscillatoriophycideae</taxon>
        <taxon>Chroococcales</taxon>
        <taxon>Microcystaceae</taxon>
        <taxon>Microcystis</taxon>
    </lineage>
</organism>
<evidence type="ECO:0000313" key="2">
    <source>
        <dbReference type="Proteomes" id="UP000030321"/>
    </source>
</evidence>
<evidence type="ECO:0000313" key="1">
    <source>
        <dbReference type="EMBL" id="GAL91327.1"/>
    </source>
</evidence>
<gene>
    <name evidence="1" type="ORF">N44_00696</name>
</gene>
<dbReference type="EMBL" id="BBPA01000002">
    <property type="protein sequence ID" value="GAL91327.1"/>
    <property type="molecule type" value="Genomic_DNA"/>
</dbReference>
<name>A0A0A1VNQ9_MICAE</name>
<comment type="caution">
    <text evidence="1">The sequence shown here is derived from an EMBL/GenBank/DDBJ whole genome shotgun (WGS) entry which is preliminary data.</text>
</comment>
<dbReference type="AlphaFoldDB" id="A0A0A1VNQ9"/>
<protein>
    <submittedName>
        <fullName evidence="1">Uncharacterized protein</fullName>
    </submittedName>
</protein>
<dbReference type="Proteomes" id="UP000030321">
    <property type="component" value="Unassembled WGS sequence"/>
</dbReference>
<proteinExistence type="predicted"/>